<evidence type="ECO:0000256" key="1">
    <source>
        <dbReference type="SAM" id="MobiDB-lite"/>
    </source>
</evidence>
<dbReference type="AlphaFoldDB" id="A0A8H6ST50"/>
<evidence type="ECO:0000313" key="3">
    <source>
        <dbReference type="Proteomes" id="UP000636479"/>
    </source>
</evidence>
<dbReference type="Proteomes" id="UP000636479">
    <property type="component" value="Unassembled WGS sequence"/>
</dbReference>
<reference evidence="2" key="1">
    <citation type="submission" date="2020-05" db="EMBL/GenBank/DDBJ databases">
        <title>Mycena genomes resolve the evolution of fungal bioluminescence.</title>
        <authorList>
            <person name="Tsai I.J."/>
        </authorList>
    </citation>
    <scope>NUCLEOTIDE SEQUENCE</scope>
    <source>
        <strain evidence="2">171206Taipei</strain>
    </source>
</reference>
<keyword evidence="3" id="KW-1185">Reference proteome</keyword>
<evidence type="ECO:0000313" key="2">
    <source>
        <dbReference type="EMBL" id="KAF7304226.1"/>
    </source>
</evidence>
<dbReference type="OrthoDB" id="3145912at2759"/>
<comment type="caution">
    <text evidence="2">The sequence shown here is derived from an EMBL/GenBank/DDBJ whole genome shotgun (WGS) entry which is preliminary data.</text>
</comment>
<name>A0A8H6ST50_9AGAR</name>
<dbReference type="EMBL" id="JACAZF010000005">
    <property type="protein sequence ID" value="KAF7304226.1"/>
    <property type="molecule type" value="Genomic_DNA"/>
</dbReference>
<dbReference type="RefSeq" id="XP_037221198.1">
    <property type="nucleotide sequence ID" value="XM_037363277.1"/>
</dbReference>
<dbReference type="GeneID" id="59345793"/>
<feature type="region of interest" description="Disordered" evidence="1">
    <location>
        <begin position="285"/>
        <end position="310"/>
    </location>
</feature>
<sequence length="310" mass="34458">MSDIDHPSDTIFPPELEYVIFKLAAGQDRGSIPRLMLVAWRVKEWIEPLMYQPLLFESQITRDNNLGPVFPFERLPQLSPNVAAGVKSSIFPAASVLAILDKLPSLENVFLSVAEKLYTDSEPGEPLPAAFTRLPFRHLYCALGDLLFLPALDSLEYHCFAGLTHFELFSEPTRWGVDTSPWPANRNSWALIAALPSLTHFALNNVYPASLIGFLLSACTRLTCLVLLSVAARGGRYPPAVAHDPRFVVMRPSFVVGYLRDWVSGAEGGPDYWARADAFIAERRARQRTGGEDDTFIYPGEPESDTSDSE</sequence>
<organism evidence="2 3">
    <name type="scientific">Mycena indigotica</name>
    <dbReference type="NCBI Taxonomy" id="2126181"/>
    <lineage>
        <taxon>Eukaryota</taxon>
        <taxon>Fungi</taxon>
        <taxon>Dikarya</taxon>
        <taxon>Basidiomycota</taxon>
        <taxon>Agaricomycotina</taxon>
        <taxon>Agaricomycetes</taxon>
        <taxon>Agaricomycetidae</taxon>
        <taxon>Agaricales</taxon>
        <taxon>Marasmiineae</taxon>
        <taxon>Mycenaceae</taxon>
        <taxon>Mycena</taxon>
    </lineage>
</organism>
<protein>
    <submittedName>
        <fullName evidence="2">Uncharacterized protein</fullName>
    </submittedName>
</protein>
<proteinExistence type="predicted"/>
<accession>A0A8H6ST50</accession>
<gene>
    <name evidence="2" type="ORF">MIND_00655000</name>
</gene>